<dbReference type="EMBL" id="JAZBJZ010000064">
    <property type="protein sequence ID" value="MEE3718121.1"/>
    <property type="molecule type" value="Genomic_DNA"/>
</dbReference>
<proteinExistence type="predicted"/>
<evidence type="ECO:0000313" key="1">
    <source>
        <dbReference type="EMBL" id="MEE3718121.1"/>
    </source>
</evidence>
<name>A0AAW9PZ41_9CYAN</name>
<dbReference type="AlphaFoldDB" id="A0AAW9PZ41"/>
<protein>
    <submittedName>
        <fullName evidence="1">Uncharacterized protein</fullName>
    </submittedName>
</protein>
<sequence>MKYPVTETGTIAQTYHSRAAIAITAVISDRAVGKFGIGEFYL</sequence>
<evidence type="ECO:0000313" key="2">
    <source>
        <dbReference type="Proteomes" id="UP001333818"/>
    </source>
</evidence>
<accession>A0AAW9PZ41</accession>
<reference evidence="1" key="1">
    <citation type="submission" date="2024-01" db="EMBL/GenBank/DDBJ databases">
        <title>Bank of Algae and Cyanobacteria of the Azores (BACA) strain genomes.</title>
        <authorList>
            <person name="Luz R."/>
            <person name="Cordeiro R."/>
            <person name="Fonseca A."/>
            <person name="Goncalves V."/>
        </authorList>
    </citation>
    <scope>NUCLEOTIDE SEQUENCE</scope>
    <source>
        <strain evidence="1">BACA0141</strain>
    </source>
</reference>
<dbReference type="Proteomes" id="UP001333818">
    <property type="component" value="Unassembled WGS sequence"/>
</dbReference>
<keyword evidence="2" id="KW-1185">Reference proteome</keyword>
<gene>
    <name evidence="1" type="ORF">V2H45_15380</name>
</gene>
<comment type="caution">
    <text evidence="1">The sequence shown here is derived from an EMBL/GenBank/DDBJ whole genome shotgun (WGS) entry which is preliminary data.</text>
</comment>
<organism evidence="1 2">
    <name type="scientific">Tumidithrix elongata BACA0141</name>
    <dbReference type="NCBI Taxonomy" id="2716417"/>
    <lineage>
        <taxon>Bacteria</taxon>
        <taxon>Bacillati</taxon>
        <taxon>Cyanobacteriota</taxon>
        <taxon>Cyanophyceae</taxon>
        <taxon>Pseudanabaenales</taxon>
        <taxon>Pseudanabaenaceae</taxon>
        <taxon>Tumidithrix</taxon>
        <taxon>Tumidithrix elongata</taxon>
    </lineage>
</organism>
<dbReference type="RefSeq" id="WP_330484552.1">
    <property type="nucleotide sequence ID" value="NZ_JAZBJZ010000064.1"/>
</dbReference>